<reference evidence="2" key="2">
    <citation type="journal article" date="2021" name="Microbiome">
        <title>Successional dynamics and alternative stable states in a saline activated sludge microbial community over 9 years.</title>
        <authorList>
            <person name="Wang Y."/>
            <person name="Ye J."/>
            <person name="Ju F."/>
            <person name="Liu L."/>
            <person name="Boyd J.A."/>
            <person name="Deng Y."/>
            <person name="Parks D.H."/>
            <person name="Jiang X."/>
            <person name="Yin X."/>
            <person name="Woodcroft B.J."/>
            <person name="Tyson G.W."/>
            <person name="Hugenholtz P."/>
            <person name="Polz M.F."/>
            <person name="Zhang T."/>
        </authorList>
    </citation>
    <scope>NUCLEOTIDE SEQUENCE</scope>
    <source>
        <strain evidence="2">HKST-UBA01</strain>
    </source>
</reference>
<dbReference type="Proteomes" id="UP000697710">
    <property type="component" value="Unassembled WGS sequence"/>
</dbReference>
<evidence type="ECO:0000256" key="1">
    <source>
        <dbReference type="SAM" id="MobiDB-lite"/>
    </source>
</evidence>
<organism evidence="2 3">
    <name type="scientific">Eiseniibacteriota bacterium</name>
    <dbReference type="NCBI Taxonomy" id="2212470"/>
    <lineage>
        <taxon>Bacteria</taxon>
        <taxon>Candidatus Eiseniibacteriota</taxon>
    </lineage>
</organism>
<dbReference type="AlphaFoldDB" id="A0A956RQY3"/>
<comment type="caution">
    <text evidence="2">The sequence shown here is derived from an EMBL/GenBank/DDBJ whole genome shotgun (WGS) entry which is preliminary data.</text>
</comment>
<gene>
    <name evidence="2" type="ORF">KC729_18920</name>
</gene>
<sequence length="256" mass="28032">MPLRELQPKLGGSLVIVLGRVDVAEQDPLGALVGSLLHRLLQEAAGLRVLSRGQPMLRGHDPGLGRLRLRGSRCDPFELAENGERALPFGASHVGARQTGEGDRAALLLRPHPFAQTDDLGPGLHLDQVFQQRLSDPQHQIGILDRPGRQTRMDLVRLRGLPHGPDEVTESEVGEDVVRLLPRDLAERLQRLHPLPADQRIDGLQIGLRGVPGSFLPAPAQQPRQPRDGEHQHQNQNQEPELSGGHRVSPAVTGLR</sequence>
<evidence type="ECO:0000313" key="3">
    <source>
        <dbReference type="Proteomes" id="UP000697710"/>
    </source>
</evidence>
<feature type="region of interest" description="Disordered" evidence="1">
    <location>
        <begin position="208"/>
        <end position="256"/>
    </location>
</feature>
<dbReference type="EMBL" id="JAGQHR010000833">
    <property type="protein sequence ID" value="MCA9729763.1"/>
    <property type="molecule type" value="Genomic_DNA"/>
</dbReference>
<reference evidence="2" key="1">
    <citation type="submission" date="2020-04" db="EMBL/GenBank/DDBJ databases">
        <authorList>
            <person name="Zhang T."/>
        </authorList>
    </citation>
    <scope>NUCLEOTIDE SEQUENCE</scope>
    <source>
        <strain evidence="2">HKST-UBA01</strain>
    </source>
</reference>
<evidence type="ECO:0000313" key="2">
    <source>
        <dbReference type="EMBL" id="MCA9729763.1"/>
    </source>
</evidence>
<protein>
    <submittedName>
        <fullName evidence="2">Uncharacterized protein</fullName>
    </submittedName>
</protein>
<proteinExistence type="predicted"/>
<name>A0A956RQY3_UNCEI</name>
<accession>A0A956RQY3</accession>